<evidence type="ECO:0000259" key="2">
    <source>
        <dbReference type="SMART" id="SM01017"/>
    </source>
</evidence>
<feature type="region of interest" description="Disordered" evidence="1">
    <location>
        <begin position="109"/>
        <end position="150"/>
    </location>
</feature>
<feature type="compositionally biased region" description="Low complexity" evidence="1">
    <location>
        <begin position="109"/>
        <end position="131"/>
    </location>
</feature>
<feature type="compositionally biased region" description="Low complexity" evidence="1">
    <location>
        <begin position="523"/>
        <end position="533"/>
    </location>
</feature>
<evidence type="ECO:0000256" key="1">
    <source>
        <dbReference type="SAM" id="MobiDB-lite"/>
    </source>
</evidence>
<evidence type="ECO:0000313" key="3">
    <source>
        <dbReference type="EMBL" id="KAF9529679.1"/>
    </source>
</evidence>
<dbReference type="GO" id="GO:0005886">
    <property type="term" value="C:plasma membrane"/>
    <property type="evidence" value="ECO:0007669"/>
    <property type="project" value="TreeGrafter"/>
</dbReference>
<dbReference type="GO" id="GO:0070086">
    <property type="term" value="P:ubiquitin-dependent endocytosis"/>
    <property type="evidence" value="ECO:0007669"/>
    <property type="project" value="TreeGrafter"/>
</dbReference>
<feature type="compositionally biased region" description="Basic and acidic residues" evidence="1">
    <location>
        <begin position="310"/>
        <end position="321"/>
    </location>
</feature>
<feature type="compositionally biased region" description="Basic and acidic residues" evidence="1">
    <location>
        <begin position="174"/>
        <end position="187"/>
    </location>
</feature>
<feature type="compositionally biased region" description="Acidic residues" evidence="1">
    <location>
        <begin position="582"/>
        <end position="593"/>
    </location>
</feature>
<dbReference type="AlphaFoldDB" id="A0A9P6EIP5"/>
<proteinExistence type="predicted"/>
<keyword evidence="4" id="KW-1185">Reference proteome</keyword>
<sequence length="1008" mass="110233">MPPAKPQPVPLPKKNSLAIRLTESAVFLRTDYTPRRQNGCATSATRNGMLRGLLVLEIAKPTKICSVEVELCGTSSVSWPEGVGSRRIEVNEDHKIFHASTTYFRAIPPSLHSQSHSGLGPSSASHSTSSTHHGRRTASIGPGVSYNGHQYHSQTVHHDIEDSAVDDEDDDSLEERTASPDGEERRGRPVSRAPPSSAGGPASRTSDADNSYPPPVSVPIIRPPTTSRPSSRRVSIDGSQLIRPSPQFYENYPGELAPIPPYSVLPPPPPSQTLLSGSNYAVDGGIGLHDPRQASFTETIPEDELEARFDHHGLLRQRHDHEDEDYEPEMGLTVDHQVALESPRPGGIVPSFSLGAGGSGLSQNQPHSPIVPPSPSLLGSLPSTMTTRSMRRGLSPAPKLGPVASTSGGSVASSSSGSSGNQQRNSPTKVTQPPPSPNPSLFHASSPRLPTAMPGSPVPNNVLPNRSLNSGSGQSSTNANQTPQARLNRNRSPSGERGKVEPRSRSKRFSFSAVTNMFKDALRSSSPRRSGSAAHRHNQVDSESGFDGRRTSVDTLRGRTSIESLSRQRSNDMRGDRGDSALDIEEEDEEDDSDNQRGRSMFGKILGGGGSADKDKEGWKEFKRGTYTYPISFSIPSNAPPSMQCDYGSVQWQLKASVHRPGTFKSRMTTQRDVVIISCPTEEDTEDTENIIVERHWEQQLQYLITVSGRSFHIGGTVPVTLTLMPLAKVKIHRLSVIIEEKVDYYTNMRRIARSDEPVKFILLQIRRDGKSTKPILPLDSNNANVLRDSPLMDLFDAEKDDLGEVASNLMGPGPWTFHKDLKLPTSCDILRFTNRNKRANMQVTHLLKVVMRVERGDDLHLDKNGNRKLFDIVVQTPVLILSCRCNPEWTSLPRYTASSNSLTDISPSCPCHTHTNLSGHFRTLDHTSSRHSSDDSLASTAETNSIPPFSLRSMRHQNFSESMVRQSSLFERLVSGQESETGEVPPAYDIPSAKRPPVAVRNVMVVG</sequence>
<dbReference type="EMBL" id="MU157844">
    <property type="protein sequence ID" value="KAF9529679.1"/>
    <property type="molecule type" value="Genomic_DNA"/>
</dbReference>
<reference evidence="3" key="1">
    <citation type="submission" date="2020-11" db="EMBL/GenBank/DDBJ databases">
        <authorList>
            <consortium name="DOE Joint Genome Institute"/>
            <person name="Ahrendt S."/>
            <person name="Riley R."/>
            <person name="Andreopoulos W."/>
            <person name="Labutti K."/>
            <person name="Pangilinan J."/>
            <person name="Ruiz-Duenas F.J."/>
            <person name="Barrasa J.M."/>
            <person name="Sanchez-Garcia M."/>
            <person name="Camarero S."/>
            <person name="Miyauchi S."/>
            <person name="Serrano A."/>
            <person name="Linde D."/>
            <person name="Babiker R."/>
            <person name="Drula E."/>
            <person name="Ayuso-Fernandez I."/>
            <person name="Pacheco R."/>
            <person name="Padilla G."/>
            <person name="Ferreira P."/>
            <person name="Barriuso J."/>
            <person name="Kellner H."/>
            <person name="Castanera R."/>
            <person name="Alfaro M."/>
            <person name="Ramirez L."/>
            <person name="Pisabarro A.G."/>
            <person name="Kuo A."/>
            <person name="Tritt A."/>
            <person name="Lipzen A."/>
            <person name="He G."/>
            <person name="Yan M."/>
            <person name="Ng V."/>
            <person name="Cullen D."/>
            <person name="Martin F."/>
            <person name="Rosso M.-N."/>
            <person name="Henrissat B."/>
            <person name="Hibbett D."/>
            <person name="Martinez A.T."/>
            <person name="Grigoriev I.V."/>
        </authorList>
    </citation>
    <scope>NUCLEOTIDE SEQUENCE</scope>
    <source>
        <strain evidence="3">CBS 506.95</strain>
    </source>
</reference>
<feature type="compositionally biased region" description="Polar residues" evidence="1">
    <location>
        <begin position="939"/>
        <end position="948"/>
    </location>
</feature>
<dbReference type="OrthoDB" id="2238745at2759"/>
<evidence type="ECO:0000313" key="4">
    <source>
        <dbReference type="Proteomes" id="UP000807306"/>
    </source>
</evidence>
<dbReference type="SMART" id="SM01017">
    <property type="entry name" value="Arrestin_C"/>
    <property type="match status" value="1"/>
</dbReference>
<gene>
    <name evidence="3" type="ORF">CPB83DRAFT_893203</name>
</gene>
<dbReference type="Gene3D" id="2.60.40.640">
    <property type="match status" value="2"/>
</dbReference>
<dbReference type="GO" id="GO:0031625">
    <property type="term" value="F:ubiquitin protein ligase binding"/>
    <property type="evidence" value="ECO:0007669"/>
    <property type="project" value="TreeGrafter"/>
</dbReference>
<protein>
    <recommendedName>
        <fullName evidence="2">Arrestin C-terminal-like domain-containing protein</fullName>
    </recommendedName>
</protein>
<dbReference type="PANTHER" id="PTHR11188">
    <property type="entry name" value="ARRESTIN DOMAIN CONTAINING PROTEIN"/>
    <property type="match status" value="1"/>
</dbReference>
<dbReference type="InterPro" id="IPR014752">
    <property type="entry name" value="Arrestin-like_C"/>
</dbReference>
<feature type="compositionally biased region" description="Basic and acidic residues" evidence="1">
    <location>
        <begin position="569"/>
        <end position="580"/>
    </location>
</feature>
<feature type="compositionally biased region" description="Low complexity" evidence="1">
    <location>
        <begin position="218"/>
        <end position="233"/>
    </location>
</feature>
<feature type="compositionally biased region" description="Basic and acidic residues" evidence="1">
    <location>
        <begin position="494"/>
        <end position="504"/>
    </location>
</feature>
<feature type="compositionally biased region" description="Acidic residues" evidence="1">
    <location>
        <begin position="163"/>
        <end position="173"/>
    </location>
</feature>
<dbReference type="Pfam" id="PF02752">
    <property type="entry name" value="Arrestin_C"/>
    <property type="match status" value="1"/>
</dbReference>
<dbReference type="SUPFAM" id="SSF81296">
    <property type="entry name" value="E set domains"/>
    <property type="match status" value="1"/>
</dbReference>
<feature type="compositionally biased region" description="Polar residues" evidence="1">
    <location>
        <begin position="458"/>
        <end position="493"/>
    </location>
</feature>
<dbReference type="InterPro" id="IPR014756">
    <property type="entry name" value="Ig_E-set"/>
</dbReference>
<feature type="compositionally biased region" description="Basic and acidic residues" evidence="1">
    <location>
        <begin position="925"/>
        <end position="935"/>
    </location>
</feature>
<dbReference type="InterPro" id="IPR011021">
    <property type="entry name" value="Arrestin-like_N"/>
</dbReference>
<feature type="region of interest" description="Disordered" evidence="1">
    <location>
        <begin position="163"/>
        <end position="254"/>
    </location>
</feature>
<dbReference type="InterPro" id="IPR050357">
    <property type="entry name" value="Arrestin_domain-protein"/>
</dbReference>
<name>A0A9P6EIP5_9AGAR</name>
<accession>A0A9P6EIP5</accession>
<feature type="region of interest" description="Disordered" evidence="1">
    <location>
        <begin position="925"/>
        <end position="951"/>
    </location>
</feature>
<dbReference type="GO" id="GO:0030674">
    <property type="term" value="F:protein-macromolecule adaptor activity"/>
    <property type="evidence" value="ECO:0007669"/>
    <property type="project" value="TreeGrafter"/>
</dbReference>
<dbReference type="PANTHER" id="PTHR11188:SF17">
    <property type="entry name" value="FI21816P1"/>
    <property type="match status" value="1"/>
</dbReference>
<feature type="region of interest" description="Disordered" evidence="1">
    <location>
        <begin position="310"/>
        <end position="617"/>
    </location>
</feature>
<dbReference type="Pfam" id="PF00339">
    <property type="entry name" value="Arrestin_N"/>
    <property type="match status" value="1"/>
</dbReference>
<dbReference type="GO" id="GO:0005829">
    <property type="term" value="C:cytosol"/>
    <property type="evidence" value="ECO:0007669"/>
    <property type="project" value="TreeGrafter"/>
</dbReference>
<comment type="caution">
    <text evidence="3">The sequence shown here is derived from an EMBL/GenBank/DDBJ whole genome shotgun (WGS) entry which is preliminary data.</text>
</comment>
<dbReference type="InterPro" id="IPR011022">
    <property type="entry name" value="Arrestin_C-like"/>
</dbReference>
<feature type="compositionally biased region" description="Polar residues" evidence="1">
    <location>
        <begin position="421"/>
        <end position="431"/>
    </location>
</feature>
<dbReference type="Proteomes" id="UP000807306">
    <property type="component" value="Unassembled WGS sequence"/>
</dbReference>
<feature type="domain" description="Arrestin C-terminal-like" evidence="2">
    <location>
        <begin position="697"/>
        <end position="886"/>
    </location>
</feature>
<feature type="compositionally biased region" description="Low complexity" evidence="1">
    <location>
        <begin position="403"/>
        <end position="420"/>
    </location>
</feature>
<organism evidence="3 4">
    <name type="scientific">Crepidotus variabilis</name>
    <dbReference type="NCBI Taxonomy" id="179855"/>
    <lineage>
        <taxon>Eukaryota</taxon>
        <taxon>Fungi</taxon>
        <taxon>Dikarya</taxon>
        <taxon>Basidiomycota</taxon>
        <taxon>Agaricomycotina</taxon>
        <taxon>Agaricomycetes</taxon>
        <taxon>Agaricomycetidae</taxon>
        <taxon>Agaricales</taxon>
        <taxon>Agaricineae</taxon>
        <taxon>Crepidotaceae</taxon>
        <taxon>Crepidotus</taxon>
    </lineage>
</organism>